<protein>
    <submittedName>
        <fullName evidence="1">Uncharacterized protein</fullName>
    </submittedName>
</protein>
<name>A0ABD0NVZ0_CIRMR</name>
<organism evidence="1 2">
    <name type="scientific">Cirrhinus mrigala</name>
    <name type="common">Mrigala</name>
    <dbReference type="NCBI Taxonomy" id="683832"/>
    <lineage>
        <taxon>Eukaryota</taxon>
        <taxon>Metazoa</taxon>
        <taxon>Chordata</taxon>
        <taxon>Craniata</taxon>
        <taxon>Vertebrata</taxon>
        <taxon>Euteleostomi</taxon>
        <taxon>Actinopterygii</taxon>
        <taxon>Neopterygii</taxon>
        <taxon>Teleostei</taxon>
        <taxon>Ostariophysi</taxon>
        <taxon>Cypriniformes</taxon>
        <taxon>Cyprinidae</taxon>
        <taxon>Labeoninae</taxon>
        <taxon>Labeonini</taxon>
        <taxon>Cirrhinus</taxon>
    </lineage>
</organism>
<gene>
    <name evidence="1" type="ORF">M9458_040894</name>
</gene>
<evidence type="ECO:0000313" key="1">
    <source>
        <dbReference type="EMBL" id="KAL0165141.1"/>
    </source>
</evidence>
<comment type="caution">
    <text evidence="1">The sequence shown here is derived from an EMBL/GenBank/DDBJ whole genome shotgun (WGS) entry which is preliminary data.</text>
</comment>
<dbReference type="Proteomes" id="UP001529510">
    <property type="component" value="Unassembled WGS sequence"/>
</dbReference>
<proteinExistence type="predicted"/>
<dbReference type="AlphaFoldDB" id="A0ABD0NVZ0"/>
<accession>A0ABD0NVZ0</accession>
<sequence length="157" mass="17930">KAVQQCRLALHAFATSVCQLYLVLLHLRHASQHAMVAVELAKVTFQLANAAWNNIDNVHVQLLFRNLSKLVVRCLEGVLLFGESLGQFLAFLSTLSVAVRHILQAALDLIVSTVRRAQKMLLSEEDLNEWESEQKKRRKELQEQTGLLEEYINLRKK</sequence>
<dbReference type="EMBL" id="JAMKFB020000020">
    <property type="protein sequence ID" value="KAL0165141.1"/>
    <property type="molecule type" value="Genomic_DNA"/>
</dbReference>
<evidence type="ECO:0000313" key="2">
    <source>
        <dbReference type="Proteomes" id="UP001529510"/>
    </source>
</evidence>
<reference evidence="1 2" key="1">
    <citation type="submission" date="2024-05" db="EMBL/GenBank/DDBJ databases">
        <title>Genome sequencing and assembly of Indian major carp, Cirrhinus mrigala (Hamilton, 1822).</title>
        <authorList>
            <person name="Mohindra V."/>
            <person name="Chowdhury L.M."/>
            <person name="Lal K."/>
            <person name="Jena J.K."/>
        </authorList>
    </citation>
    <scope>NUCLEOTIDE SEQUENCE [LARGE SCALE GENOMIC DNA]</scope>
    <source>
        <strain evidence="1">CM1030</strain>
        <tissue evidence="1">Blood</tissue>
    </source>
</reference>
<feature type="non-terminal residue" evidence="1">
    <location>
        <position position="1"/>
    </location>
</feature>
<keyword evidence="2" id="KW-1185">Reference proteome</keyword>